<evidence type="ECO:0000313" key="2">
    <source>
        <dbReference type="Proteomes" id="UP000053801"/>
    </source>
</evidence>
<dbReference type="AlphaFoldDB" id="A0A168HAE6"/>
<reference evidence="1 2" key="1">
    <citation type="journal article" date="2013" name="Pathogens">
        <title>An Emerging Tick-Borne Disease of Humans Is Caused by a Subset of Strains with Conserved Genome Structure.</title>
        <authorList>
            <person name="Barbet A.F."/>
            <person name="Al-Khedery B."/>
            <person name="Stuen S."/>
            <person name="Granquist E.G."/>
            <person name="Felsheim R.F."/>
            <person name="Munderloh U.G."/>
        </authorList>
    </citation>
    <scope>NUCLEOTIDE SEQUENCE [LARGE SCALE GENOMIC DNA]</scope>
    <source>
        <strain evidence="1 2">Norway variant2</strain>
    </source>
</reference>
<reference evidence="1 2" key="2">
    <citation type="journal article" date="2014" name="Pathogens">
        <title>Comparative Genomics Identifies a Potential Marker of Human-Virulent Anaplasma phagocytophilum.</title>
        <authorList>
            <person name="Al-Khedery B."/>
            <person name="Barbet A.F."/>
        </authorList>
    </citation>
    <scope>NUCLEOTIDE SEQUENCE [LARGE SCALE GENOMIC DNA]</scope>
    <source>
        <strain evidence="1 2">Norway variant2</strain>
    </source>
</reference>
<accession>A0A168HAE6</accession>
<dbReference type="Proteomes" id="UP000053801">
    <property type="component" value="Chromosome"/>
</dbReference>
<dbReference type="RefSeq" id="WP_044142777.1">
    <property type="nucleotide sequence ID" value="NZ_CP015376.1"/>
</dbReference>
<gene>
    <name evidence="1" type="ORF">P029_02475</name>
</gene>
<protein>
    <submittedName>
        <fullName evidence="1">Uncharacterized protein</fullName>
    </submittedName>
</protein>
<dbReference type="EMBL" id="CP015376">
    <property type="protein sequence ID" value="ANC34241.1"/>
    <property type="molecule type" value="Genomic_DNA"/>
</dbReference>
<organism evidence="1 2">
    <name type="scientific">Anaplasma phagocytophilum str. Norway variant2</name>
    <dbReference type="NCBI Taxonomy" id="1392507"/>
    <lineage>
        <taxon>Bacteria</taxon>
        <taxon>Pseudomonadati</taxon>
        <taxon>Pseudomonadota</taxon>
        <taxon>Alphaproteobacteria</taxon>
        <taxon>Rickettsiales</taxon>
        <taxon>Anaplasmataceae</taxon>
        <taxon>Anaplasma</taxon>
        <taxon>phagocytophilum group</taxon>
    </lineage>
</organism>
<name>A0A168HAE6_ANAPH</name>
<sequence>MISFTRFSDPYGICYYKHQTYGFTDIVVDVNGIFISGITCTKIKELASVALVDKYSKPFCLSFDYFSKVIDDHLLLEMLSCLFS</sequence>
<evidence type="ECO:0000313" key="1">
    <source>
        <dbReference type="EMBL" id="ANC34241.1"/>
    </source>
</evidence>
<proteinExistence type="predicted"/>